<feature type="domain" description="Right handed beta helix" evidence="4">
    <location>
        <begin position="415"/>
        <end position="538"/>
    </location>
</feature>
<dbReference type="PANTHER" id="PTHR22990">
    <property type="entry name" value="F-BOX ONLY PROTEIN"/>
    <property type="match status" value="1"/>
</dbReference>
<dbReference type="InterPro" id="IPR012334">
    <property type="entry name" value="Pectin_lyas_fold"/>
</dbReference>
<dbReference type="InterPro" id="IPR039448">
    <property type="entry name" value="Beta_helix"/>
</dbReference>
<dbReference type="PANTHER" id="PTHR22990:SF15">
    <property type="entry name" value="F-BOX ONLY PROTEIN 10"/>
    <property type="match status" value="1"/>
</dbReference>
<keyword evidence="3" id="KW-0472">Membrane</keyword>
<keyword evidence="1" id="KW-0677">Repeat</keyword>
<reference evidence="5 6" key="1">
    <citation type="submission" date="2020-08" db="EMBL/GenBank/DDBJ databases">
        <title>Sequencing the genomes of 1000 actinobacteria strains.</title>
        <authorList>
            <person name="Klenk H.-P."/>
        </authorList>
    </citation>
    <scope>NUCLEOTIDE SEQUENCE [LARGE SCALE GENOMIC DNA]</scope>
    <source>
        <strain evidence="5 6">DSM 45362</strain>
    </source>
</reference>
<protein>
    <recommendedName>
        <fullName evidence="4">Right handed beta helix domain-containing protein</fullName>
    </recommendedName>
</protein>
<accession>A0A841BVQ5</accession>
<dbReference type="InterPro" id="IPR011050">
    <property type="entry name" value="Pectin_lyase_fold/virulence"/>
</dbReference>
<dbReference type="EMBL" id="JACHMN010000002">
    <property type="protein sequence ID" value="MBB5870821.1"/>
    <property type="molecule type" value="Genomic_DNA"/>
</dbReference>
<evidence type="ECO:0000256" key="1">
    <source>
        <dbReference type="ARBA" id="ARBA00022737"/>
    </source>
</evidence>
<feature type="region of interest" description="Disordered" evidence="2">
    <location>
        <begin position="263"/>
        <end position="298"/>
    </location>
</feature>
<dbReference type="Proteomes" id="UP000587527">
    <property type="component" value="Unassembled WGS sequence"/>
</dbReference>
<keyword evidence="3" id="KW-1133">Transmembrane helix</keyword>
<name>A0A841BVQ5_9ACTN</name>
<feature type="transmembrane region" description="Helical" evidence="3">
    <location>
        <begin position="579"/>
        <end position="599"/>
    </location>
</feature>
<dbReference type="AlphaFoldDB" id="A0A841BVQ5"/>
<feature type="compositionally biased region" description="Polar residues" evidence="2">
    <location>
        <begin position="277"/>
        <end position="298"/>
    </location>
</feature>
<dbReference type="InterPro" id="IPR051550">
    <property type="entry name" value="SCF-Subunits/Alg-Epimerases"/>
</dbReference>
<dbReference type="SMART" id="SM00710">
    <property type="entry name" value="PbH1"/>
    <property type="match status" value="10"/>
</dbReference>
<dbReference type="InterPro" id="IPR006626">
    <property type="entry name" value="PbH1"/>
</dbReference>
<evidence type="ECO:0000259" key="4">
    <source>
        <dbReference type="Pfam" id="PF13229"/>
    </source>
</evidence>
<keyword evidence="6" id="KW-1185">Reference proteome</keyword>
<proteinExistence type="predicted"/>
<feature type="domain" description="Right handed beta helix" evidence="4">
    <location>
        <begin position="307"/>
        <end position="398"/>
    </location>
</feature>
<evidence type="ECO:0000313" key="6">
    <source>
        <dbReference type="Proteomes" id="UP000587527"/>
    </source>
</evidence>
<evidence type="ECO:0000256" key="3">
    <source>
        <dbReference type="SAM" id="Phobius"/>
    </source>
</evidence>
<gene>
    <name evidence="5" type="ORF">F4553_004200</name>
</gene>
<keyword evidence="3" id="KW-0812">Transmembrane</keyword>
<dbReference type="Pfam" id="PF13229">
    <property type="entry name" value="Beta_helix"/>
    <property type="match status" value="2"/>
</dbReference>
<evidence type="ECO:0000256" key="2">
    <source>
        <dbReference type="SAM" id="MobiDB-lite"/>
    </source>
</evidence>
<dbReference type="RefSeq" id="WP_312875289.1">
    <property type="nucleotide sequence ID" value="NZ_JACHMN010000002.1"/>
</dbReference>
<evidence type="ECO:0000313" key="5">
    <source>
        <dbReference type="EMBL" id="MBB5870821.1"/>
    </source>
</evidence>
<dbReference type="SUPFAM" id="SSF51126">
    <property type="entry name" value="Pectin lyase-like"/>
    <property type="match status" value="1"/>
</dbReference>
<sequence>MTQLMTPVSKPRDARRVTVGMVGLLIGAVVGASALAAPAGAGPRSDPTAPGALSDQAAQQEAALVADEDYRLNQVRAVASVAARQGGTMWSKPYRLDTGSGYTLVLTQRGRPYQVADLLELAPQTFVRQADGAYLLTENIYLTTGAKLNLSNPGGLTVRLVSNSNGFVSIISFGGQLTIAGTPQGPTTITSWDPRTNTPDTEVQDGRAYVRAISGQFSMEYATIEHLGFWSGRTGGLSLTGTERPDAGAVDAPEHLTKTERHIAKDQRLNGPAKSDQPPSVGNVTAQPSGPLTNPDSRFTLPGQSYVSVNISHSTLTGNEFGLFISSAQGITITDTTVEKSLSSGLVMHRGASSAVIERVVSRGNGGDGFVLSRATQEVRISGSTSQNNGGNGFTVNGEALANGPSASGESTAVYGSNSISNSVAENNVHYGIEILGGLDVGIQNNRIVGSDMGIVARQGGIKISITGNQLFDQQRQGIAVRDGVTATMTGNVITRAQTAVYVRDSVVEVRGNTIQRAGNHGIAMVGGVEGSVIAFNVIGGVGPSALDLSRSHGDVAVDENQTFAWYDTSSFWVRVRHYASPMTMLWAAIFLLILFIATKGIRRRSAAKLHPYQDKQPLSPKAPIEINTAGGRTLVPALSEVAG</sequence>
<organism evidence="5 6">
    <name type="scientific">Allocatelliglobosispora scoriae</name>
    <dbReference type="NCBI Taxonomy" id="643052"/>
    <lineage>
        <taxon>Bacteria</taxon>
        <taxon>Bacillati</taxon>
        <taxon>Actinomycetota</taxon>
        <taxon>Actinomycetes</taxon>
        <taxon>Micromonosporales</taxon>
        <taxon>Micromonosporaceae</taxon>
        <taxon>Allocatelliglobosispora</taxon>
    </lineage>
</organism>
<dbReference type="Gene3D" id="2.160.20.10">
    <property type="entry name" value="Single-stranded right-handed beta-helix, Pectin lyase-like"/>
    <property type="match status" value="1"/>
</dbReference>
<comment type="caution">
    <text evidence="5">The sequence shown here is derived from an EMBL/GenBank/DDBJ whole genome shotgun (WGS) entry which is preliminary data.</text>
</comment>